<dbReference type="EMBL" id="CP104694">
    <property type="protein sequence ID" value="UXI66197.1"/>
    <property type="molecule type" value="Genomic_DNA"/>
</dbReference>
<sequence length="322" mass="34905">MPDRSLSVDSIAPGIIDADYYLPGEPLDIVQWGAKVGLPGSLIDRLLENGCRHFHQTHTEGDVDLIAQAVRPLLQRRSIDPAKITYLVHAHTQQFSMPAPPRSILSELSARFGWAPKLALSVGHLACAAVVNAIDVARRLLEHDESAEYALVVTADRVFGGPNHRVRQDAGIQSDGAAVILLGRDNVRARFRDVLVRNYPRLAEGPSSPAMGQLIGTLAWAQTRQVLIEAEQRLGHPLGALGGIFPTNADAPYWKSLADKMKLPPDLVFLDNMRDRGHSCCSDLAINLVDAGFARLDRGESILCLSQSNVGAYGVVALEHAA</sequence>
<accession>A0ABY6B8T7</accession>
<dbReference type="Pfam" id="PF08545">
    <property type="entry name" value="ACP_syn_III"/>
    <property type="match status" value="1"/>
</dbReference>
<dbReference type="Proteomes" id="UP001064632">
    <property type="component" value="Chromosome"/>
</dbReference>
<proteinExistence type="predicted"/>
<gene>
    <name evidence="2" type="ORF">N4264_15720</name>
</gene>
<dbReference type="PANTHER" id="PTHR34069:SF2">
    <property type="entry name" value="BETA-KETOACYL-[ACYL-CARRIER-PROTEIN] SYNTHASE III"/>
    <property type="match status" value="1"/>
</dbReference>
<feature type="domain" description="Beta-ketoacyl-[acyl-carrier-protein] synthase III N-terminal" evidence="1">
    <location>
        <begin position="126"/>
        <end position="191"/>
    </location>
</feature>
<evidence type="ECO:0000313" key="2">
    <source>
        <dbReference type="EMBL" id="UXI66197.1"/>
    </source>
</evidence>
<evidence type="ECO:0000313" key="3">
    <source>
        <dbReference type="Proteomes" id="UP001064632"/>
    </source>
</evidence>
<evidence type="ECO:0000259" key="1">
    <source>
        <dbReference type="Pfam" id="PF08545"/>
    </source>
</evidence>
<dbReference type="InterPro" id="IPR013751">
    <property type="entry name" value="ACP_syn_III_N"/>
</dbReference>
<dbReference type="PANTHER" id="PTHR34069">
    <property type="entry name" value="3-OXOACYL-[ACYL-CARRIER-PROTEIN] SYNTHASE 3"/>
    <property type="match status" value="1"/>
</dbReference>
<reference evidence="2" key="1">
    <citation type="submission" date="2022-09" db="EMBL/GenBank/DDBJ databases">
        <title>Tahibacter sp. nov., isolated from a fresh water.</title>
        <authorList>
            <person name="Baek J.H."/>
            <person name="Lee J.K."/>
            <person name="Kim J.M."/>
            <person name="Jeon C.O."/>
        </authorList>
    </citation>
    <scope>NUCLEOTIDE SEQUENCE</scope>
    <source>
        <strain evidence="2">W38</strain>
    </source>
</reference>
<dbReference type="InterPro" id="IPR016039">
    <property type="entry name" value="Thiolase-like"/>
</dbReference>
<dbReference type="RefSeq" id="WP_261693181.1">
    <property type="nucleotide sequence ID" value="NZ_CP104694.1"/>
</dbReference>
<protein>
    <recommendedName>
        <fullName evidence="1">Beta-ketoacyl-[acyl-carrier-protein] synthase III N-terminal domain-containing protein</fullName>
    </recommendedName>
</protein>
<dbReference type="Gene3D" id="3.40.47.10">
    <property type="match status" value="2"/>
</dbReference>
<name>A0ABY6B8T7_9GAMM</name>
<organism evidence="2 3">
    <name type="scientific">Tahibacter amnicola</name>
    <dbReference type="NCBI Taxonomy" id="2976241"/>
    <lineage>
        <taxon>Bacteria</taxon>
        <taxon>Pseudomonadati</taxon>
        <taxon>Pseudomonadota</taxon>
        <taxon>Gammaproteobacteria</taxon>
        <taxon>Lysobacterales</taxon>
        <taxon>Rhodanobacteraceae</taxon>
        <taxon>Tahibacter</taxon>
    </lineage>
</organism>
<keyword evidence="3" id="KW-1185">Reference proteome</keyword>
<dbReference type="SUPFAM" id="SSF53901">
    <property type="entry name" value="Thiolase-like"/>
    <property type="match status" value="2"/>
</dbReference>